<name>A0ABR2XW58_9PEZI</name>
<protein>
    <submittedName>
        <fullName evidence="2">Uncharacterized protein</fullName>
    </submittedName>
</protein>
<organism evidence="2 3">
    <name type="scientific">Seiridium cardinale</name>
    <dbReference type="NCBI Taxonomy" id="138064"/>
    <lineage>
        <taxon>Eukaryota</taxon>
        <taxon>Fungi</taxon>
        <taxon>Dikarya</taxon>
        <taxon>Ascomycota</taxon>
        <taxon>Pezizomycotina</taxon>
        <taxon>Sordariomycetes</taxon>
        <taxon>Xylariomycetidae</taxon>
        <taxon>Amphisphaeriales</taxon>
        <taxon>Sporocadaceae</taxon>
        <taxon>Seiridium</taxon>
    </lineage>
</organism>
<accession>A0ABR2XW58</accession>
<dbReference type="Proteomes" id="UP001465668">
    <property type="component" value="Unassembled WGS sequence"/>
</dbReference>
<reference evidence="2 3" key="1">
    <citation type="submission" date="2024-02" db="EMBL/GenBank/DDBJ databases">
        <title>First draft genome assembly of two strains of Seiridium cardinale.</title>
        <authorList>
            <person name="Emiliani G."/>
            <person name="Scali E."/>
        </authorList>
    </citation>
    <scope>NUCLEOTIDE SEQUENCE [LARGE SCALE GENOMIC DNA]</scope>
    <source>
        <strain evidence="2 3">BM-138-000479</strain>
    </source>
</reference>
<dbReference type="PANTHER" id="PTHR14742">
    <property type="entry name" value="RIBONUCLEASE P SUBUNIT P21"/>
    <property type="match status" value="1"/>
</dbReference>
<evidence type="ECO:0000313" key="2">
    <source>
        <dbReference type="EMBL" id="KAK9778049.1"/>
    </source>
</evidence>
<proteinExistence type="predicted"/>
<sequence length="209" mass="22776">MTAANDTLAAGLNFMTNAAHLIAQASPETSAHLMNQRNTLMFHNSLEQSEAYRQHVCGACGHIMIPGDGNLTRLEVKKVLCKKRSRKPVNPPSKPTEPTRHKVLTCGNCGRYTRFSIPEPPSTNRNRIKLRQTARVLAKPGQSTASRPVSHAPPILLDPAKVPVSANVNSKKRAKSRKQGLQALLQQSQTQSSGPQVGLGLSLTDFMKK</sequence>
<feature type="compositionally biased region" description="Low complexity" evidence="1">
    <location>
        <begin position="179"/>
        <end position="198"/>
    </location>
</feature>
<dbReference type="PANTHER" id="PTHR14742:SF3">
    <property type="entry name" value="RIBONUCLEASE MRP PROTEIN SUBUNIT SNM1"/>
    <property type="match status" value="1"/>
</dbReference>
<gene>
    <name evidence="2" type="ORF">SCAR479_05375</name>
</gene>
<dbReference type="Pfam" id="PF04032">
    <property type="entry name" value="Rpr2"/>
    <property type="match status" value="1"/>
</dbReference>
<evidence type="ECO:0000256" key="1">
    <source>
        <dbReference type="SAM" id="MobiDB-lite"/>
    </source>
</evidence>
<dbReference type="Gene3D" id="6.20.50.20">
    <property type="match status" value="1"/>
</dbReference>
<feature type="region of interest" description="Disordered" evidence="1">
    <location>
        <begin position="166"/>
        <end position="209"/>
    </location>
</feature>
<dbReference type="EMBL" id="JARVKM010000018">
    <property type="protein sequence ID" value="KAK9778049.1"/>
    <property type="molecule type" value="Genomic_DNA"/>
</dbReference>
<comment type="caution">
    <text evidence="2">The sequence shown here is derived from an EMBL/GenBank/DDBJ whole genome shotgun (WGS) entry which is preliminary data.</text>
</comment>
<dbReference type="InterPro" id="IPR007175">
    <property type="entry name" value="Rpr2/Snm1/Rpp21"/>
</dbReference>
<keyword evidence="3" id="KW-1185">Reference proteome</keyword>
<evidence type="ECO:0000313" key="3">
    <source>
        <dbReference type="Proteomes" id="UP001465668"/>
    </source>
</evidence>